<dbReference type="Proteomes" id="UP000002215">
    <property type="component" value="Chromosome"/>
</dbReference>
<dbReference type="KEGG" id="cpi:Cpin_5183"/>
<dbReference type="OrthoDB" id="8480900at2"/>
<dbReference type="EMBL" id="CP001699">
    <property type="protein sequence ID" value="ACU62614.1"/>
    <property type="molecule type" value="Genomic_DNA"/>
</dbReference>
<proteinExistence type="predicted"/>
<reference evidence="1 2" key="2">
    <citation type="journal article" date="2010" name="Stand. Genomic Sci.">
        <title>Complete genome sequence of Chitinophaga pinensis type strain (UQM 2034).</title>
        <authorList>
            <person name="Glavina Del Rio T."/>
            <person name="Abt B."/>
            <person name="Spring S."/>
            <person name="Lapidus A."/>
            <person name="Nolan M."/>
            <person name="Tice H."/>
            <person name="Copeland A."/>
            <person name="Cheng J.F."/>
            <person name="Chen F."/>
            <person name="Bruce D."/>
            <person name="Goodwin L."/>
            <person name="Pitluck S."/>
            <person name="Ivanova N."/>
            <person name="Mavromatis K."/>
            <person name="Mikhailova N."/>
            <person name="Pati A."/>
            <person name="Chen A."/>
            <person name="Palaniappan K."/>
            <person name="Land M."/>
            <person name="Hauser L."/>
            <person name="Chang Y.J."/>
            <person name="Jeffries C.D."/>
            <person name="Chain P."/>
            <person name="Saunders E."/>
            <person name="Detter J.C."/>
            <person name="Brettin T."/>
            <person name="Rohde M."/>
            <person name="Goker M."/>
            <person name="Bristow J."/>
            <person name="Eisen J.A."/>
            <person name="Markowitz V."/>
            <person name="Hugenholtz P."/>
            <person name="Kyrpides N.C."/>
            <person name="Klenk H.P."/>
            <person name="Lucas S."/>
        </authorList>
    </citation>
    <scope>NUCLEOTIDE SEQUENCE [LARGE SCALE GENOMIC DNA]</scope>
    <source>
        <strain evidence="2">ATCC 43595 / DSM 2588 / LMG 13176 / NBRC 15968 / NCIMB 11800 / UQM 2034</strain>
    </source>
</reference>
<organism evidence="1 2">
    <name type="scientific">Chitinophaga pinensis (strain ATCC 43595 / DSM 2588 / LMG 13176 / NBRC 15968 / NCIMB 11800 / UQM 2034)</name>
    <dbReference type="NCBI Taxonomy" id="485918"/>
    <lineage>
        <taxon>Bacteria</taxon>
        <taxon>Pseudomonadati</taxon>
        <taxon>Bacteroidota</taxon>
        <taxon>Chitinophagia</taxon>
        <taxon>Chitinophagales</taxon>
        <taxon>Chitinophagaceae</taxon>
        <taxon>Chitinophaga</taxon>
    </lineage>
</organism>
<dbReference type="RefSeq" id="WP_012792782.1">
    <property type="nucleotide sequence ID" value="NC_013132.1"/>
</dbReference>
<accession>A0A979GXK5</accession>
<evidence type="ECO:0000313" key="1">
    <source>
        <dbReference type="EMBL" id="ACU62614.1"/>
    </source>
</evidence>
<protein>
    <submittedName>
        <fullName evidence="1">Uncharacterized protein</fullName>
    </submittedName>
</protein>
<evidence type="ECO:0000313" key="2">
    <source>
        <dbReference type="Proteomes" id="UP000002215"/>
    </source>
</evidence>
<sequence>MKSFVFCTSCMNENSAHHHLIRYERWIDYYSARITQLGADRLFLIDDGGSGGEEFAAILENELPDQLTSTVNVYRFNTSMGRRSYIDFPGWWRSFLFSIEIARKYGYKKIIHLESDFFVLSDRLQNFIASRNSGWSCLYSRHYDFPETCMQVICEDSFYLFDQLKEFVQKTNYNPGEYAEKAIPFTHIEKEFIGDRLGDHLVLTDWLGRFLPMMGKLDFIGQMATSLSTERELEIIRKGKRKQPAN</sequence>
<dbReference type="AlphaFoldDB" id="A0A979GXK5"/>
<gene>
    <name evidence="1" type="ordered locus">Cpin_5183</name>
</gene>
<reference evidence="2" key="1">
    <citation type="submission" date="2009-08" db="EMBL/GenBank/DDBJ databases">
        <title>The complete genome of Chitinophaga pinensis DSM 2588.</title>
        <authorList>
            <consortium name="US DOE Joint Genome Institute (JGI-PGF)"/>
            <person name="Lucas S."/>
            <person name="Copeland A."/>
            <person name="Lapidus A."/>
            <person name="Glavina del Rio T."/>
            <person name="Dalin E."/>
            <person name="Tice H."/>
            <person name="Bruce D."/>
            <person name="Goodwin L."/>
            <person name="Pitluck S."/>
            <person name="Kyrpides N."/>
            <person name="Mavromatis K."/>
            <person name="Ivanova N."/>
            <person name="Mikhailova N."/>
            <person name="Sims D."/>
            <person name="Meinche L."/>
            <person name="Brettin T."/>
            <person name="Detter J.C."/>
            <person name="Han C."/>
            <person name="Larimer F."/>
            <person name="Land M."/>
            <person name="Hauser L."/>
            <person name="Markowitz V."/>
            <person name="Cheng J.-F."/>
            <person name="Hugenholtz P."/>
            <person name="Woyke T."/>
            <person name="Wu D."/>
            <person name="Spring S."/>
            <person name="Klenk H.-P."/>
            <person name="Eisen J.A."/>
        </authorList>
    </citation>
    <scope>NUCLEOTIDE SEQUENCE [LARGE SCALE GENOMIC DNA]</scope>
    <source>
        <strain evidence="2">ATCC 43595 / DSM 2588 / LMG 13176 / NBRC 15968 / NCIMB 11800 / UQM 2034</strain>
    </source>
</reference>
<name>A0A979GXK5_CHIPD</name>